<dbReference type="PROSITE" id="PS51007">
    <property type="entry name" value="CYTC"/>
    <property type="match status" value="1"/>
</dbReference>
<evidence type="ECO:0000256" key="3">
    <source>
        <dbReference type="ARBA" id="ARBA00022723"/>
    </source>
</evidence>
<evidence type="ECO:0000256" key="6">
    <source>
        <dbReference type="PROSITE-ProRule" id="PRU00433"/>
    </source>
</evidence>
<dbReference type="SUPFAM" id="SSF46626">
    <property type="entry name" value="Cytochrome c"/>
    <property type="match status" value="1"/>
</dbReference>
<keyword evidence="5 6" id="KW-0408">Iron</keyword>
<evidence type="ECO:0000313" key="9">
    <source>
        <dbReference type="EMBL" id="MBF9149511.1"/>
    </source>
</evidence>
<keyword evidence="4" id="KW-0249">Electron transport</keyword>
<keyword evidence="2 6" id="KW-0349">Heme</keyword>
<evidence type="ECO:0000256" key="2">
    <source>
        <dbReference type="ARBA" id="ARBA00022617"/>
    </source>
</evidence>
<evidence type="ECO:0000256" key="4">
    <source>
        <dbReference type="ARBA" id="ARBA00022982"/>
    </source>
</evidence>
<evidence type="ECO:0000256" key="5">
    <source>
        <dbReference type="ARBA" id="ARBA00023004"/>
    </source>
</evidence>
<evidence type="ECO:0000256" key="7">
    <source>
        <dbReference type="SAM" id="SignalP"/>
    </source>
</evidence>
<dbReference type="InterPro" id="IPR002327">
    <property type="entry name" value="Cyt_c_1A/1B"/>
</dbReference>
<dbReference type="Pfam" id="PF00034">
    <property type="entry name" value="Cytochrom_C"/>
    <property type="match status" value="1"/>
</dbReference>
<evidence type="ECO:0000313" key="10">
    <source>
        <dbReference type="Proteomes" id="UP000600799"/>
    </source>
</evidence>
<reference evidence="9 10" key="1">
    <citation type="submission" date="2020-11" db="EMBL/GenBank/DDBJ databases">
        <title>The genome sequence of Novosphingobium sp. 1Y9A.</title>
        <authorList>
            <person name="Liu Y."/>
        </authorList>
    </citation>
    <scope>NUCLEOTIDE SEQUENCE [LARGE SCALE GENOMIC DNA]</scope>
    <source>
        <strain evidence="9 10">1Y9A</strain>
    </source>
</reference>
<dbReference type="PRINTS" id="PR00604">
    <property type="entry name" value="CYTCHRMECIAB"/>
</dbReference>
<dbReference type="InterPro" id="IPR009056">
    <property type="entry name" value="Cyt_c-like_dom"/>
</dbReference>
<gene>
    <name evidence="9" type="ORF">I2488_00705</name>
</gene>
<dbReference type="EMBL" id="JADQDC010000001">
    <property type="protein sequence ID" value="MBF9149511.1"/>
    <property type="molecule type" value="Genomic_DNA"/>
</dbReference>
<dbReference type="InterPro" id="IPR036909">
    <property type="entry name" value="Cyt_c-like_dom_sf"/>
</dbReference>
<protein>
    <submittedName>
        <fullName evidence="9">C-type cytochrome</fullName>
    </submittedName>
</protein>
<dbReference type="RefSeq" id="WP_196273887.1">
    <property type="nucleotide sequence ID" value="NZ_JADQDC010000001.1"/>
</dbReference>
<keyword evidence="10" id="KW-1185">Reference proteome</keyword>
<accession>A0ABS0HC23</accession>
<keyword evidence="7" id="KW-0732">Signal</keyword>
<dbReference type="Proteomes" id="UP000600799">
    <property type="component" value="Unassembled WGS sequence"/>
</dbReference>
<organism evidence="9 10">
    <name type="scientific">Novosphingobium jiangmenense</name>
    <dbReference type="NCBI Taxonomy" id="2791981"/>
    <lineage>
        <taxon>Bacteria</taxon>
        <taxon>Pseudomonadati</taxon>
        <taxon>Pseudomonadota</taxon>
        <taxon>Alphaproteobacteria</taxon>
        <taxon>Sphingomonadales</taxon>
        <taxon>Sphingomonadaceae</taxon>
        <taxon>Novosphingobium</taxon>
    </lineage>
</organism>
<keyword evidence="3 6" id="KW-0479">Metal-binding</keyword>
<sequence length="125" mass="13136">MTTLRLALIAGAMLTATAASAGPAAPPSAPPSTWARCAVCHSNAKGAPDKIGPNLYGVYGHKMGVKGTYKFSDALKKSGLKLDDATLDKWLENPAKLVPGNRMSFPGLKDPAKRAELIAYLKTLK</sequence>
<proteinExistence type="predicted"/>
<feature type="domain" description="Cytochrome c" evidence="8">
    <location>
        <begin position="17"/>
        <end position="125"/>
    </location>
</feature>
<feature type="chain" id="PRO_5045638492" evidence="7">
    <location>
        <begin position="22"/>
        <end position="125"/>
    </location>
</feature>
<comment type="caution">
    <text evidence="9">The sequence shown here is derived from an EMBL/GenBank/DDBJ whole genome shotgun (WGS) entry which is preliminary data.</text>
</comment>
<keyword evidence="1" id="KW-0813">Transport</keyword>
<feature type="signal peptide" evidence="7">
    <location>
        <begin position="1"/>
        <end position="21"/>
    </location>
</feature>
<evidence type="ECO:0000256" key="1">
    <source>
        <dbReference type="ARBA" id="ARBA00022448"/>
    </source>
</evidence>
<evidence type="ECO:0000259" key="8">
    <source>
        <dbReference type="PROSITE" id="PS51007"/>
    </source>
</evidence>
<dbReference type="Gene3D" id="1.10.760.10">
    <property type="entry name" value="Cytochrome c-like domain"/>
    <property type="match status" value="1"/>
</dbReference>
<name>A0ABS0HC23_9SPHN</name>
<dbReference type="PANTHER" id="PTHR11961">
    <property type="entry name" value="CYTOCHROME C"/>
    <property type="match status" value="1"/>
</dbReference>